<dbReference type="InterPro" id="IPR050707">
    <property type="entry name" value="HTH_MetabolicPath_Reg"/>
</dbReference>
<dbReference type="SUPFAM" id="SSF55781">
    <property type="entry name" value="GAF domain-like"/>
    <property type="match status" value="1"/>
</dbReference>
<dbReference type="GO" id="GO:0003677">
    <property type="term" value="F:DNA binding"/>
    <property type="evidence" value="ECO:0007669"/>
    <property type="project" value="UniProtKB-KW"/>
</dbReference>
<gene>
    <name evidence="6" type="ORF">GT347_11415</name>
</gene>
<evidence type="ECO:0000259" key="5">
    <source>
        <dbReference type="PROSITE" id="PS51078"/>
    </source>
</evidence>
<keyword evidence="3" id="KW-0804">Transcription</keyword>
<dbReference type="InterPro" id="IPR014757">
    <property type="entry name" value="Tscrpt_reg_IclR_C"/>
</dbReference>
<organism evidence="6 7">
    <name type="scientific">Xylophilus rhododendri</name>
    <dbReference type="NCBI Taxonomy" id="2697032"/>
    <lineage>
        <taxon>Bacteria</taxon>
        <taxon>Pseudomonadati</taxon>
        <taxon>Pseudomonadota</taxon>
        <taxon>Betaproteobacteria</taxon>
        <taxon>Burkholderiales</taxon>
        <taxon>Xylophilus</taxon>
    </lineage>
</organism>
<dbReference type="PANTHER" id="PTHR30136:SF39">
    <property type="entry name" value="TRANSCRIPTIONAL REGULATORY PROTEIN"/>
    <property type="match status" value="1"/>
</dbReference>
<keyword evidence="7" id="KW-1185">Reference proteome</keyword>
<dbReference type="PANTHER" id="PTHR30136">
    <property type="entry name" value="HELIX-TURN-HELIX TRANSCRIPTIONAL REGULATOR, ICLR FAMILY"/>
    <property type="match status" value="1"/>
</dbReference>
<accession>A0A857J6B4</accession>
<name>A0A857J6B4_9BURK</name>
<dbReference type="Proteomes" id="UP000464787">
    <property type="component" value="Chromosome"/>
</dbReference>
<dbReference type="RefSeq" id="WP_160552068.1">
    <property type="nucleotide sequence ID" value="NZ_CP047650.1"/>
</dbReference>
<dbReference type="KEGG" id="xyk:GT347_11415"/>
<keyword evidence="2" id="KW-0238">DNA-binding</keyword>
<sequence length="238" mass="26391">MATQKTPEVDRSVAAVERTLSILDAFLQKDGPLKLKDLEDRTGLFRSVILRYMLTLESMHYVHRRADGRYQLGSRLYQLGQSYEKGFELSSYVLPVLTRIVELTSESASFYVREGETRLCLYRQDSPHALRVSVNAGRVVPLNETSTDQVLRDFAEGQGYPAEDPGSIVRQSAGILDEWSASISAPVLGQDAQLVGALTISGPKLRFDVQDPAVRKLLLQQALGLASLLGCPRVPRLD</sequence>
<dbReference type="GO" id="GO:0045892">
    <property type="term" value="P:negative regulation of DNA-templated transcription"/>
    <property type="evidence" value="ECO:0007669"/>
    <property type="project" value="TreeGrafter"/>
</dbReference>
<dbReference type="EMBL" id="CP047650">
    <property type="protein sequence ID" value="QHI98551.1"/>
    <property type="molecule type" value="Genomic_DNA"/>
</dbReference>
<evidence type="ECO:0000256" key="3">
    <source>
        <dbReference type="ARBA" id="ARBA00023163"/>
    </source>
</evidence>
<feature type="domain" description="HTH iclR-type" evidence="4">
    <location>
        <begin position="13"/>
        <end position="74"/>
    </location>
</feature>
<proteinExistence type="predicted"/>
<dbReference type="Gene3D" id="1.10.10.10">
    <property type="entry name" value="Winged helix-like DNA-binding domain superfamily/Winged helix DNA-binding domain"/>
    <property type="match status" value="1"/>
</dbReference>
<dbReference type="AlphaFoldDB" id="A0A857J6B4"/>
<dbReference type="PROSITE" id="PS51077">
    <property type="entry name" value="HTH_ICLR"/>
    <property type="match status" value="1"/>
</dbReference>
<dbReference type="Pfam" id="PF09339">
    <property type="entry name" value="HTH_IclR"/>
    <property type="match status" value="1"/>
</dbReference>
<protein>
    <submittedName>
        <fullName evidence="6">Helix-turn-helix domain-containing protein</fullName>
    </submittedName>
</protein>
<keyword evidence="1" id="KW-0805">Transcription regulation</keyword>
<dbReference type="InterPro" id="IPR005471">
    <property type="entry name" value="Tscrpt_reg_IclR_N"/>
</dbReference>
<reference evidence="6 7" key="1">
    <citation type="submission" date="2020-01" db="EMBL/GenBank/DDBJ databases">
        <title>Genome sequencing of strain KACC 21265.</title>
        <authorList>
            <person name="Heo J."/>
            <person name="Kim S.-J."/>
            <person name="Kim J.-S."/>
            <person name="Hong S.-B."/>
            <person name="Kwon S.-W."/>
        </authorList>
    </citation>
    <scope>NUCLEOTIDE SEQUENCE [LARGE SCALE GENOMIC DNA]</scope>
    <source>
        <strain evidence="6 7">KACC 21265</strain>
    </source>
</reference>
<dbReference type="InterPro" id="IPR036390">
    <property type="entry name" value="WH_DNA-bd_sf"/>
</dbReference>
<dbReference type="Gene3D" id="3.30.450.40">
    <property type="match status" value="2"/>
</dbReference>
<dbReference type="GO" id="GO:0003700">
    <property type="term" value="F:DNA-binding transcription factor activity"/>
    <property type="evidence" value="ECO:0007669"/>
    <property type="project" value="TreeGrafter"/>
</dbReference>
<dbReference type="InterPro" id="IPR036388">
    <property type="entry name" value="WH-like_DNA-bd_sf"/>
</dbReference>
<evidence type="ECO:0000256" key="2">
    <source>
        <dbReference type="ARBA" id="ARBA00023125"/>
    </source>
</evidence>
<feature type="domain" description="IclR-ED" evidence="5">
    <location>
        <begin position="75"/>
        <end position="238"/>
    </location>
</feature>
<dbReference type="SMART" id="SM00346">
    <property type="entry name" value="HTH_ICLR"/>
    <property type="match status" value="1"/>
</dbReference>
<dbReference type="InterPro" id="IPR029016">
    <property type="entry name" value="GAF-like_dom_sf"/>
</dbReference>
<evidence type="ECO:0000256" key="1">
    <source>
        <dbReference type="ARBA" id="ARBA00023015"/>
    </source>
</evidence>
<dbReference type="PROSITE" id="PS51078">
    <property type="entry name" value="ICLR_ED"/>
    <property type="match status" value="1"/>
</dbReference>
<evidence type="ECO:0000313" key="7">
    <source>
        <dbReference type="Proteomes" id="UP000464787"/>
    </source>
</evidence>
<dbReference type="SUPFAM" id="SSF46785">
    <property type="entry name" value="Winged helix' DNA-binding domain"/>
    <property type="match status" value="1"/>
</dbReference>
<evidence type="ECO:0000313" key="6">
    <source>
        <dbReference type="EMBL" id="QHI98551.1"/>
    </source>
</evidence>
<evidence type="ECO:0000259" key="4">
    <source>
        <dbReference type="PROSITE" id="PS51077"/>
    </source>
</evidence>